<dbReference type="GO" id="GO:0016787">
    <property type="term" value="F:hydrolase activity"/>
    <property type="evidence" value="ECO:0007669"/>
    <property type="project" value="UniProtKB-KW"/>
</dbReference>
<dbReference type="InterPro" id="IPR032465">
    <property type="entry name" value="ACMSD"/>
</dbReference>
<sequence>MGKLNIVDFHTHLLPQGWEIYRAPDRPLDPLWARIGTKISDIDALIADSDAAGIARRVIGVALSMVAAPDADLGDVSRRLNDDLAATVAHHPDRLFALATVDAFGGEAAAVEARRAILDLNLSGLFLDSAKGTRLIDAPEARPVLKVAAELGVPVFLHPINPEPLSSQLAGLGRLGTRLSRGTINAAAAISLVTSGVFEELPELRVVITALGVAALALTGPFGELPSIFASASAGKRRHLYIDIMPSEARFLRFVTSLVGADHVLVGSDWPILEHGPTQEELAKAFAAAGLSDHEAHLVAGRNALDLLEGHRRSRRRLIA</sequence>
<dbReference type="Proteomes" id="UP000183063">
    <property type="component" value="Unassembled WGS sequence"/>
</dbReference>
<evidence type="ECO:0000256" key="1">
    <source>
        <dbReference type="ARBA" id="ARBA00023239"/>
    </source>
</evidence>
<reference evidence="4 6" key="1">
    <citation type="submission" date="2016-10" db="EMBL/GenBank/DDBJ databases">
        <authorList>
            <person name="Varghese N."/>
            <person name="Submissions S."/>
        </authorList>
    </citation>
    <scope>NUCLEOTIDE SEQUENCE [LARGE SCALE GENOMIC DNA]</scope>
    <source>
        <strain evidence="4 6">CGMCC 1.7071</strain>
    </source>
</reference>
<dbReference type="InterPro" id="IPR032466">
    <property type="entry name" value="Metal_Hydrolase"/>
</dbReference>
<evidence type="ECO:0000313" key="5">
    <source>
        <dbReference type="Proteomes" id="UP000183063"/>
    </source>
</evidence>
<dbReference type="Pfam" id="PF04909">
    <property type="entry name" value="Amidohydro_2"/>
    <property type="match status" value="1"/>
</dbReference>
<dbReference type="RefSeq" id="WP_072378605.1">
    <property type="nucleotide sequence ID" value="NZ_FNXB01000028.1"/>
</dbReference>
<evidence type="ECO:0000313" key="6">
    <source>
        <dbReference type="Proteomes" id="UP000198939"/>
    </source>
</evidence>
<dbReference type="OrthoDB" id="9799024at2"/>
<keyword evidence="3" id="KW-0378">Hydrolase</keyword>
<feature type="domain" description="Amidohydrolase-related" evidence="2">
    <location>
        <begin position="7"/>
        <end position="308"/>
    </location>
</feature>
<dbReference type="STRING" id="501024.RTCCBAU85039_4457"/>
<dbReference type="EMBL" id="FNXB01000028">
    <property type="protein sequence ID" value="SEI09645.1"/>
    <property type="molecule type" value="Genomic_DNA"/>
</dbReference>
<dbReference type="PANTHER" id="PTHR21240">
    <property type="entry name" value="2-AMINO-3-CARBOXYLMUCONATE-6-SEMIALDEHYDE DECARBOXYLASE"/>
    <property type="match status" value="1"/>
</dbReference>
<evidence type="ECO:0000313" key="3">
    <source>
        <dbReference type="EMBL" id="SEI09645.1"/>
    </source>
</evidence>
<reference evidence="3" key="2">
    <citation type="submission" date="2016-10" db="EMBL/GenBank/DDBJ databases">
        <authorList>
            <person name="de Groot N.N."/>
        </authorList>
    </citation>
    <scope>NUCLEOTIDE SEQUENCE [LARGE SCALE GENOMIC DNA]</scope>
    <source>
        <strain evidence="3">CCBAU85039</strain>
    </source>
</reference>
<organism evidence="3 5">
    <name type="scientific">Rhizobium tibeticum</name>
    <dbReference type="NCBI Taxonomy" id="501024"/>
    <lineage>
        <taxon>Bacteria</taxon>
        <taxon>Pseudomonadati</taxon>
        <taxon>Pseudomonadota</taxon>
        <taxon>Alphaproteobacteria</taxon>
        <taxon>Hyphomicrobiales</taxon>
        <taxon>Rhizobiaceae</taxon>
        <taxon>Rhizobium/Agrobacterium group</taxon>
        <taxon>Rhizobium</taxon>
    </lineage>
</organism>
<evidence type="ECO:0000259" key="2">
    <source>
        <dbReference type="Pfam" id="PF04909"/>
    </source>
</evidence>
<dbReference type="GO" id="GO:0019748">
    <property type="term" value="P:secondary metabolic process"/>
    <property type="evidence" value="ECO:0007669"/>
    <property type="project" value="TreeGrafter"/>
</dbReference>
<dbReference type="EMBL" id="FOCV01000013">
    <property type="protein sequence ID" value="SEO22541.1"/>
    <property type="molecule type" value="Genomic_DNA"/>
</dbReference>
<dbReference type="GO" id="GO:0005829">
    <property type="term" value="C:cytosol"/>
    <property type="evidence" value="ECO:0007669"/>
    <property type="project" value="TreeGrafter"/>
</dbReference>
<name>A0A1H8MYS7_9HYPH</name>
<proteinExistence type="predicted"/>
<reference evidence="5" key="3">
    <citation type="submission" date="2016-10" db="EMBL/GenBank/DDBJ databases">
        <authorList>
            <person name="Wibberg D."/>
        </authorList>
    </citation>
    <scope>NUCLEOTIDE SEQUENCE [LARGE SCALE GENOMIC DNA]</scope>
</reference>
<evidence type="ECO:0000313" key="4">
    <source>
        <dbReference type="EMBL" id="SEO22541.1"/>
    </source>
</evidence>
<gene>
    <name evidence="3" type="ORF">RTCCBAU85039_4457</name>
    <name evidence="4" type="ORF">SAMN05216228_1013139</name>
</gene>
<dbReference type="InterPro" id="IPR006680">
    <property type="entry name" value="Amidohydro-rel"/>
</dbReference>
<dbReference type="AlphaFoldDB" id="A0A1H8MYS7"/>
<dbReference type="Gene3D" id="3.20.20.140">
    <property type="entry name" value="Metal-dependent hydrolases"/>
    <property type="match status" value="1"/>
</dbReference>
<keyword evidence="1" id="KW-0456">Lyase</keyword>
<accession>A0A1H8MYS7</accession>
<protein>
    <submittedName>
        <fullName evidence="3">Putative metal-dependent hydrolase of the TIM-barrel fold protein</fullName>
    </submittedName>
</protein>
<dbReference type="SUPFAM" id="SSF51556">
    <property type="entry name" value="Metallo-dependent hydrolases"/>
    <property type="match status" value="1"/>
</dbReference>
<keyword evidence="6" id="KW-1185">Reference proteome</keyword>
<dbReference type="Proteomes" id="UP000198939">
    <property type="component" value="Unassembled WGS sequence"/>
</dbReference>
<dbReference type="GO" id="GO:0016831">
    <property type="term" value="F:carboxy-lyase activity"/>
    <property type="evidence" value="ECO:0007669"/>
    <property type="project" value="InterPro"/>
</dbReference>
<dbReference type="PANTHER" id="PTHR21240:SF30">
    <property type="entry name" value="AMIDOHYDROLASE-RELATED DOMAIN-CONTAINING PROTEIN-RELATED"/>
    <property type="match status" value="1"/>
</dbReference>